<dbReference type="GO" id="GO:0017000">
    <property type="term" value="P:antibiotic biosynthetic process"/>
    <property type="evidence" value="ECO:0007669"/>
    <property type="project" value="UniProtKB-ARBA"/>
</dbReference>
<comment type="caution">
    <text evidence="7">The sequence shown here is derived from an EMBL/GenBank/DDBJ whole genome shotgun (WGS) entry which is preliminary data.</text>
</comment>
<dbReference type="InterPro" id="IPR029058">
    <property type="entry name" value="AB_hydrolase_fold"/>
</dbReference>
<dbReference type="Pfam" id="PF05577">
    <property type="entry name" value="Peptidase_S28"/>
    <property type="match status" value="2"/>
</dbReference>
<comment type="similarity">
    <text evidence="1">Belongs to the peptidase S28 family.</text>
</comment>
<evidence type="ECO:0000256" key="5">
    <source>
        <dbReference type="ARBA" id="ARBA00023180"/>
    </source>
</evidence>
<dbReference type="AlphaFoldDB" id="A0A9W9G055"/>
<reference evidence="7" key="2">
    <citation type="journal article" date="2023" name="IMA Fungus">
        <title>Comparative genomic study of the Penicillium genus elucidates a diverse pangenome and 15 lateral gene transfer events.</title>
        <authorList>
            <person name="Petersen C."/>
            <person name="Sorensen T."/>
            <person name="Nielsen M.R."/>
            <person name="Sondergaard T.E."/>
            <person name="Sorensen J.L."/>
            <person name="Fitzpatrick D.A."/>
            <person name="Frisvad J.C."/>
            <person name="Nielsen K.L."/>
        </authorList>
    </citation>
    <scope>NUCLEOTIDE SEQUENCE</scope>
    <source>
        <strain evidence="7">IBT 30761</strain>
    </source>
</reference>
<feature type="signal peptide" evidence="6">
    <location>
        <begin position="1"/>
        <end position="22"/>
    </location>
</feature>
<dbReference type="Gene3D" id="3.40.50.1820">
    <property type="entry name" value="alpha/beta hydrolase"/>
    <property type="match status" value="2"/>
</dbReference>
<evidence type="ECO:0000256" key="6">
    <source>
        <dbReference type="SAM" id="SignalP"/>
    </source>
</evidence>
<dbReference type="PANTHER" id="PTHR11010:SF109">
    <property type="entry name" value="PEPTIDASE, FAMILY S28, PUTATIVE (AFU_ORTHOLOGUE AFUA_4G03790)-RELATED"/>
    <property type="match status" value="1"/>
</dbReference>
<gene>
    <name evidence="7" type="ORF">N7532_002334</name>
</gene>
<dbReference type="GO" id="GO:0006508">
    <property type="term" value="P:proteolysis"/>
    <property type="evidence" value="ECO:0007669"/>
    <property type="project" value="UniProtKB-KW"/>
</dbReference>
<dbReference type="GO" id="GO:0070008">
    <property type="term" value="F:serine-type exopeptidase activity"/>
    <property type="evidence" value="ECO:0007669"/>
    <property type="project" value="InterPro"/>
</dbReference>
<organism evidence="7 8">
    <name type="scientific">Penicillium argentinense</name>
    <dbReference type="NCBI Taxonomy" id="1131581"/>
    <lineage>
        <taxon>Eukaryota</taxon>
        <taxon>Fungi</taxon>
        <taxon>Dikarya</taxon>
        <taxon>Ascomycota</taxon>
        <taxon>Pezizomycotina</taxon>
        <taxon>Eurotiomycetes</taxon>
        <taxon>Eurotiomycetidae</taxon>
        <taxon>Eurotiales</taxon>
        <taxon>Aspergillaceae</taxon>
        <taxon>Penicillium</taxon>
    </lineage>
</organism>
<keyword evidence="2" id="KW-0645">Protease</keyword>
<keyword evidence="8" id="KW-1185">Reference proteome</keyword>
<evidence type="ECO:0000313" key="8">
    <source>
        <dbReference type="Proteomes" id="UP001149074"/>
    </source>
</evidence>
<proteinExistence type="inferred from homology"/>
<keyword evidence="4" id="KW-0378">Hydrolase</keyword>
<dbReference type="EMBL" id="JAPQKI010000003">
    <property type="protein sequence ID" value="KAJ5109689.1"/>
    <property type="molecule type" value="Genomic_DNA"/>
</dbReference>
<dbReference type="Proteomes" id="UP001149074">
    <property type="component" value="Unassembled WGS sequence"/>
</dbReference>
<evidence type="ECO:0000256" key="4">
    <source>
        <dbReference type="ARBA" id="ARBA00022801"/>
    </source>
</evidence>
<dbReference type="GO" id="GO:0008239">
    <property type="term" value="F:dipeptidyl-peptidase activity"/>
    <property type="evidence" value="ECO:0007669"/>
    <property type="project" value="TreeGrafter"/>
</dbReference>
<evidence type="ECO:0000256" key="2">
    <source>
        <dbReference type="ARBA" id="ARBA00022670"/>
    </source>
</evidence>
<sequence length="591" mass="65753">MRGAFSFLSTLALLTTAIGVDASRLSKKSSGSISASVPRYIRMPIDHFNKSDHRTFPNRYYVNDTYYEHGGPVFLYDAGESGLDPESAASTIAETYGQSSVMQLTRKYHGIAIAWEHRYFGTSLPFPLAMNNGSITDPWGCYQAGDDCTHQPVNAPDSYEYLTIDQALEDAVYFAHHFRLSHIDYPLTAEHTPWIFIGGSYPGSRAAFVRQRNPKTFYASWASSAPVESRLDGSAYYNTIERSISEPCRSDWIAAINHADDIMDGKYGKKAFVELQKLLYVAEATTQGLNSSYDISEATTYQRSRLASLLQAGFGASESTAFQYEGPAGTVDIVCRHMERYDPSARAFNHTNREEKILSNPGTGKLHPDGIAEVYSPSVALEALIYGTRRYQYEVYLAMLKQESSSAGADDGTTKKVQVDPNADTQAWYWIVATALGDFQGSNPANISIVSRYSNWTAERTTEIVDGLEFNPKIFHGEPDVSKINKYGGWKMNPTHVMFTNGQYDPWRGFSVASQDTNYGSPERKIVQDVPKCHTAPEEGTAFGWVYPGQVHVSDFDDQKGSMSNKSSPMYQGVTLFSKALDAWLPCFNKE</sequence>
<accession>A0A9W9G055</accession>
<evidence type="ECO:0000313" key="7">
    <source>
        <dbReference type="EMBL" id="KAJ5109689.1"/>
    </source>
</evidence>
<dbReference type="OrthoDB" id="1735038at2759"/>
<evidence type="ECO:0000256" key="1">
    <source>
        <dbReference type="ARBA" id="ARBA00011079"/>
    </source>
</evidence>
<dbReference type="PANTHER" id="PTHR11010">
    <property type="entry name" value="PROTEASE S28 PRO-X CARBOXYPEPTIDASE-RELATED"/>
    <property type="match status" value="1"/>
</dbReference>
<feature type="chain" id="PRO_5040970806" evidence="6">
    <location>
        <begin position="23"/>
        <end position="591"/>
    </location>
</feature>
<protein>
    <submittedName>
        <fullName evidence="7">Uncharacterized protein</fullName>
    </submittedName>
</protein>
<name>A0A9W9G055_9EURO</name>
<reference evidence="7" key="1">
    <citation type="submission" date="2022-11" db="EMBL/GenBank/DDBJ databases">
        <authorList>
            <person name="Petersen C."/>
        </authorList>
    </citation>
    <scope>NUCLEOTIDE SEQUENCE</scope>
    <source>
        <strain evidence="7">IBT 30761</strain>
    </source>
</reference>
<dbReference type="GeneID" id="81353807"/>
<evidence type="ECO:0000256" key="3">
    <source>
        <dbReference type="ARBA" id="ARBA00022729"/>
    </source>
</evidence>
<dbReference type="InterPro" id="IPR008758">
    <property type="entry name" value="Peptidase_S28"/>
</dbReference>
<dbReference type="RefSeq" id="XP_056477800.1">
    <property type="nucleotide sequence ID" value="XM_056614828.1"/>
</dbReference>
<dbReference type="GO" id="GO:0072330">
    <property type="term" value="P:monocarboxylic acid biosynthetic process"/>
    <property type="evidence" value="ECO:0007669"/>
    <property type="project" value="UniProtKB-ARBA"/>
</dbReference>
<keyword evidence="5" id="KW-0325">Glycoprotein</keyword>
<keyword evidence="3 6" id="KW-0732">Signal</keyword>